<dbReference type="PROSITE" id="PS50206">
    <property type="entry name" value="RHODANESE_3"/>
    <property type="match status" value="1"/>
</dbReference>
<evidence type="ECO:0000259" key="1">
    <source>
        <dbReference type="PROSITE" id="PS50206"/>
    </source>
</evidence>
<gene>
    <name evidence="2" type="ORF">RM540_03360</name>
</gene>
<dbReference type="Proteomes" id="UP001267426">
    <property type="component" value="Unassembled WGS sequence"/>
</dbReference>
<accession>A0ABU3BNB7</accession>
<dbReference type="InterPro" id="IPR001763">
    <property type="entry name" value="Rhodanese-like_dom"/>
</dbReference>
<dbReference type="SUPFAM" id="SSF52821">
    <property type="entry name" value="Rhodanese/Cell cycle control phosphatase"/>
    <property type="match status" value="1"/>
</dbReference>
<feature type="domain" description="Rhodanese" evidence="1">
    <location>
        <begin position="37"/>
        <end position="125"/>
    </location>
</feature>
<sequence>MLRLAAVAFLVVALVVAFRWFTGGGGRAEPAEVAAAARAGATFLDVRRPDEYAGGRVRGAQNVDVLAPGFRDRVAGLDRDQTVYVYCASGTRSGRAARILEDLGFARVVNAGGVSALARAGVPME</sequence>
<dbReference type="CDD" id="cd00158">
    <property type="entry name" value="RHOD"/>
    <property type="match status" value="1"/>
</dbReference>
<name>A0ABU3BNB7_9BACT</name>
<dbReference type="PANTHER" id="PTHR45431:SF3">
    <property type="entry name" value="RHODANESE-LIKE DOMAIN-CONTAINING PROTEIN 15, CHLOROPLASTIC"/>
    <property type="match status" value="1"/>
</dbReference>
<evidence type="ECO:0000313" key="3">
    <source>
        <dbReference type="Proteomes" id="UP001267426"/>
    </source>
</evidence>
<dbReference type="InterPro" id="IPR036873">
    <property type="entry name" value="Rhodanese-like_dom_sf"/>
</dbReference>
<dbReference type="InterPro" id="IPR052367">
    <property type="entry name" value="Thiosulfate_ST/Rhodanese-like"/>
</dbReference>
<dbReference type="PANTHER" id="PTHR45431">
    <property type="entry name" value="RHODANESE-LIKE DOMAIN-CONTAINING PROTEIN 15, CHLOROPLASTIC"/>
    <property type="match status" value="1"/>
</dbReference>
<dbReference type="RefSeq" id="WP_311662108.1">
    <property type="nucleotide sequence ID" value="NZ_JAVRHT010000004.1"/>
</dbReference>
<evidence type="ECO:0000313" key="2">
    <source>
        <dbReference type="EMBL" id="MDT0630774.1"/>
    </source>
</evidence>
<organism evidence="2 3">
    <name type="scientific">Rubrivirga litoralis</name>
    <dbReference type="NCBI Taxonomy" id="3075598"/>
    <lineage>
        <taxon>Bacteria</taxon>
        <taxon>Pseudomonadati</taxon>
        <taxon>Rhodothermota</taxon>
        <taxon>Rhodothermia</taxon>
        <taxon>Rhodothermales</taxon>
        <taxon>Rubricoccaceae</taxon>
        <taxon>Rubrivirga</taxon>
    </lineage>
</organism>
<protein>
    <submittedName>
        <fullName evidence="2">Rhodanese-like domain-containing protein</fullName>
    </submittedName>
</protein>
<dbReference type="Gene3D" id="3.40.250.10">
    <property type="entry name" value="Rhodanese-like domain"/>
    <property type="match status" value="1"/>
</dbReference>
<dbReference type="SMART" id="SM00450">
    <property type="entry name" value="RHOD"/>
    <property type="match status" value="1"/>
</dbReference>
<dbReference type="Pfam" id="PF00581">
    <property type="entry name" value="Rhodanese"/>
    <property type="match status" value="1"/>
</dbReference>
<keyword evidence="3" id="KW-1185">Reference proteome</keyword>
<proteinExistence type="predicted"/>
<dbReference type="EMBL" id="JAVRHT010000004">
    <property type="protein sequence ID" value="MDT0630774.1"/>
    <property type="molecule type" value="Genomic_DNA"/>
</dbReference>
<comment type="caution">
    <text evidence="2">The sequence shown here is derived from an EMBL/GenBank/DDBJ whole genome shotgun (WGS) entry which is preliminary data.</text>
</comment>
<reference evidence="2 3" key="1">
    <citation type="submission" date="2023-09" db="EMBL/GenBank/DDBJ databases">
        <authorList>
            <person name="Rey-Velasco X."/>
        </authorList>
    </citation>
    <scope>NUCLEOTIDE SEQUENCE [LARGE SCALE GENOMIC DNA]</scope>
    <source>
        <strain evidence="2 3">F394</strain>
    </source>
</reference>